<evidence type="ECO:0000313" key="2">
    <source>
        <dbReference type="EMBL" id="EOY12736.1"/>
    </source>
</evidence>
<accession>A0A061F6S9</accession>
<keyword evidence="3" id="KW-1185">Reference proteome</keyword>
<sequence length="247" mass="27482">MKDYFDKLMKIVNQVRLLGAELSDARIVEKVLLMHFKLLSKVEIRLKEVIETALQTKFKENTVLESNGKKSSGDKRDKNRKFVTNQEVQGEKPSHMTPNASLFSPIDQSQFARIEIGNGDYLEAIGKGTIVVSNPTRTRLALFLSFQIGTLEKSYESKEQNILNMNNHVLEDQVLATEGASIATSPSPPIITISNGANATLFKKSVSSGAFSSNSKKQEMVAQSLAEAEYVSATTTSNQVNWLRKYF</sequence>
<protein>
    <submittedName>
        <fullName evidence="2">Uncharacterized protein</fullName>
    </submittedName>
</protein>
<dbReference type="Gramene" id="EOY12736">
    <property type="protein sequence ID" value="EOY12736"/>
    <property type="gene ID" value="TCM_031270"/>
</dbReference>
<gene>
    <name evidence="2" type="ORF">TCM_031270</name>
</gene>
<dbReference type="AlphaFoldDB" id="A0A061F6S9"/>
<reference evidence="2 3" key="1">
    <citation type="journal article" date="2013" name="Genome Biol.">
        <title>The genome sequence of the most widely cultivated cacao type and its use to identify candidate genes regulating pod color.</title>
        <authorList>
            <person name="Motamayor J.C."/>
            <person name="Mockaitis K."/>
            <person name="Schmutz J."/>
            <person name="Haiminen N."/>
            <person name="Iii D.L."/>
            <person name="Cornejo O."/>
            <person name="Findley S.D."/>
            <person name="Zheng P."/>
            <person name="Utro F."/>
            <person name="Royaert S."/>
            <person name="Saski C."/>
            <person name="Jenkins J."/>
            <person name="Podicheti R."/>
            <person name="Zhao M."/>
            <person name="Scheffler B.E."/>
            <person name="Stack J.C."/>
            <person name="Feltus F.A."/>
            <person name="Mustiga G.M."/>
            <person name="Amores F."/>
            <person name="Phillips W."/>
            <person name="Marelli J.P."/>
            <person name="May G.D."/>
            <person name="Shapiro H."/>
            <person name="Ma J."/>
            <person name="Bustamante C.D."/>
            <person name="Schnell R.J."/>
            <person name="Main D."/>
            <person name="Gilbert D."/>
            <person name="Parida L."/>
            <person name="Kuhn D.N."/>
        </authorList>
    </citation>
    <scope>NUCLEOTIDE SEQUENCE [LARGE SCALE GENOMIC DNA]</scope>
    <source>
        <strain evidence="3">cv. Matina 1-6</strain>
    </source>
</reference>
<proteinExistence type="predicted"/>
<dbReference type="EMBL" id="CM001885">
    <property type="protein sequence ID" value="EOY12736.1"/>
    <property type="molecule type" value="Genomic_DNA"/>
</dbReference>
<feature type="compositionally biased region" description="Basic and acidic residues" evidence="1">
    <location>
        <begin position="65"/>
        <end position="77"/>
    </location>
</feature>
<evidence type="ECO:0000256" key="1">
    <source>
        <dbReference type="SAM" id="MobiDB-lite"/>
    </source>
</evidence>
<dbReference type="InParanoid" id="A0A061F6S9"/>
<dbReference type="HOGENOM" id="CLU_1126169_0_0_1"/>
<organism evidence="2 3">
    <name type="scientific">Theobroma cacao</name>
    <name type="common">Cacao</name>
    <name type="synonym">Cocoa</name>
    <dbReference type="NCBI Taxonomy" id="3641"/>
    <lineage>
        <taxon>Eukaryota</taxon>
        <taxon>Viridiplantae</taxon>
        <taxon>Streptophyta</taxon>
        <taxon>Embryophyta</taxon>
        <taxon>Tracheophyta</taxon>
        <taxon>Spermatophyta</taxon>
        <taxon>Magnoliopsida</taxon>
        <taxon>eudicotyledons</taxon>
        <taxon>Gunneridae</taxon>
        <taxon>Pentapetalae</taxon>
        <taxon>rosids</taxon>
        <taxon>malvids</taxon>
        <taxon>Malvales</taxon>
        <taxon>Malvaceae</taxon>
        <taxon>Byttnerioideae</taxon>
        <taxon>Theobroma</taxon>
    </lineage>
</organism>
<evidence type="ECO:0000313" key="3">
    <source>
        <dbReference type="Proteomes" id="UP000026915"/>
    </source>
</evidence>
<dbReference type="Proteomes" id="UP000026915">
    <property type="component" value="Chromosome 7"/>
</dbReference>
<feature type="region of interest" description="Disordered" evidence="1">
    <location>
        <begin position="65"/>
        <end position="100"/>
    </location>
</feature>
<name>A0A061F6S9_THECC</name>